<accession>A0ACC0UDJ0</accession>
<dbReference type="Proteomes" id="UP001207468">
    <property type="component" value="Unassembled WGS sequence"/>
</dbReference>
<name>A0ACC0UDJ0_9AGAM</name>
<organism evidence="1 2">
    <name type="scientific">Russula earlei</name>
    <dbReference type="NCBI Taxonomy" id="71964"/>
    <lineage>
        <taxon>Eukaryota</taxon>
        <taxon>Fungi</taxon>
        <taxon>Dikarya</taxon>
        <taxon>Basidiomycota</taxon>
        <taxon>Agaricomycotina</taxon>
        <taxon>Agaricomycetes</taxon>
        <taxon>Russulales</taxon>
        <taxon>Russulaceae</taxon>
        <taxon>Russula</taxon>
    </lineage>
</organism>
<protein>
    <submittedName>
        <fullName evidence="1">Uncharacterized protein</fullName>
    </submittedName>
</protein>
<gene>
    <name evidence="1" type="ORF">F5148DRAFT_1282551</name>
</gene>
<keyword evidence="2" id="KW-1185">Reference proteome</keyword>
<evidence type="ECO:0000313" key="1">
    <source>
        <dbReference type="EMBL" id="KAI9509794.1"/>
    </source>
</evidence>
<sequence>MSAEDPQSNLSRSPEQWAAMQSQQQPLYVYPQHPTVSREHTPNVVLSSFDYTTSYDQIAQSSSLVPSSSHYPPDTSQAPYPLYSNPGFSDHQPTPHDQFARSHHGFDPKVPLTADPPYHLTASLSGEYTSPPFPQHLPELGQVRDHGAQTLPTVTTPDSILPAFPAFDAAFYQPQTSTGSNKRQRPDEQEDDTDGFNAPTRGDTSTAEKLKRACARCRGLKVRCHFRGDNDTCDRCIKASQECVIPGRKQRRPPPKREILLAKIRDQATQIKDLMAQLEAPQMADRNVSQITAGLPAELLRSSTLGSPGSGTYPDSFGYNLDAASTLDTISSISRTDSAVSQENLDWIAKARETFEAFGASIHLGSSSTAKQDLVDQDLEDSTSSEGDYHLAMESSGSEDEIDPNHLSPKRQGFMRDRRLSGKASPSGTKMVGLPPQASPFGMMAALSVGQTKPKRPASIISDASDLGVANEDFFRAPMDLDTLKLGSPGHRIPPLLRKNIITSVEAEKLFKIYFDWMNLSTSLLDPKLYSAQQVYWRCPFLFTVICAVASRYDTERPDLYSTAMDSARNEAGTAFLIGPKCVEVVQAYYLLSLYPIPARRWEDDRSWIYLGQAIRVAMDMNLHHPNTAKPRNELHAREMLNRTRTWLNIFNLDRSLGSQYGKSAMINNADYVASHSHEWWSSSEYNMENFDIHLCAYNAELRVLSGFLMKVYSNPEHPTGLNKAHPNIEIDLGQLASETDDELEALRLQWFSKFKQTDSNEPQNRFRIGLLRLAFSYARLVALAFGFQHAFGKSNTNENPFLKRCIRAASDVVSAMVDDIGRPSQKMLVRHGPESQTVFVAFSCAFLIKLLQPKYAGYLSSDQRLEIVRTVERAVEFHGSPDISVDDRHGPRLYSRFMGGLLESVKMSPARATPRSSRSRRKASGFAAPEGNAKLRSPINTQPISGDYFEPLPTRTTTPFDHFALPTEIDPSVSIGASALGLTASEFFYSPLPFDSDFVESMQSLSSLSEIYTASLPGFGWMKQMPPIDVTQYQPQTGGVYPL</sequence>
<comment type="caution">
    <text evidence="1">The sequence shown here is derived from an EMBL/GenBank/DDBJ whole genome shotgun (WGS) entry which is preliminary data.</text>
</comment>
<reference evidence="1" key="1">
    <citation type="submission" date="2021-03" db="EMBL/GenBank/DDBJ databases">
        <title>Evolutionary priming and transition to the ectomycorrhizal habit in an iconic lineage of mushroom-forming fungi: is preadaptation a requirement?</title>
        <authorList>
            <consortium name="DOE Joint Genome Institute"/>
            <person name="Looney B.P."/>
            <person name="Miyauchi S."/>
            <person name="Morin E."/>
            <person name="Drula E."/>
            <person name="Courty P.E."/>
            <person name="Chicoki N."/>
            <person name="Fauchery L."/>
            <person name="Kohler A."/>
            <person name="Kuo A."/>
            <person name="LaButti K."/>
            <person name="Pangilinan J."/>
            <person name="Lipzen A."/>
            <person name="Riley R."/>
            <person name="Andreopoulos W."/>
            <person name="He G."/>
            <person name="Johnson J."/>
            <person name="Barry K.W."/>
            <person name="Grigoriev I.V."/>
            <person name="Nagy L."/>
            <person name="Hibbett D."/>
            <person name="Henrissat B."/>
            <person name="Matheny P.B."/>
            <person name="Labbe J."/>
            <person name="Martin A.F."/>
        </authorList>
    </citation>
    <scope>NUCLEOTIDE SEQUENCE</scope>
    <source>
        <strain evidence="1">BPL698</strain>
    </source>
</reference>
<proteinExistence type="predicted"/>
<evidence type="ECO:0000313" key="2">
    <source>
        <dbReference type="Proteomes" id="UP001207468"/>
    </source>
</evidence>
<dbReference type="EMBL" id="JAGFNK010000055">
    <property type="protein sequence ID" value="KAI9509794.1"/>
    <property type="molecule type" value="Genomic_DNA"/>
</dbReference>